<evidence type="ECO:0000313" key="1">
    <source>
        <dbReference type="EMBL" id="ENY54052.1"/>
    </source>
</evidence>
<comment type="caution">
    <text evidence="1">The sequence shown here is derived from an EMBL/GenBank/DDBJ whole genome shotgun (WGS) entry which is preliminary data.</text>
</comment>
<dbReference type="AlphaFoldDB" id="N9U0H4"/>
<gene>
    <name evidence="1" type="ORF">MALK_1110</name>
</gene>
<name>N9U0H4_9BACT</name>
<dbReference type="EMBL" id="AMWK01000004">
    <property type="protein sequence ID" value="ENY54052.1"/>
    <property type="molecule type" value="Genomic_DNA"/>
</dbReference>
<accession>N9U0H4</accession>
<reference evidence="1 2" key="1">
    <citation type="journal article" date="2013" name="Genome Announc.">
        <title>Draft Genome Sequences of Mycoplasma alkalescens, Mycoplasma arginini, and Mycoplasma bovigenitalium, Three Species with Equivocal Pathogenic Status for Cattle.</title>
        <authorList>
            <person name="Manso-Silvan L."/>
            <person name="Tardy F."/>
            <person name="Baranowski E."/>
            <person name="Barre A."/>
            <person name="Blanchard A."/>
            <person name="Breton M."/>
            <person name="Couture C."/>
            <person name="Citti C."/>
            <person name="Dordet-Frisoni E."/>
            <person name="Dupuy V."/>
            <person name="Gaurivaud P."/>
            <person name="Jacob D."/>
            <person name="Lemaitre C."/>
            <person name="Nikolski M."/>
            <person name="Nouvel L.X."/>
            <person name="Poumarat F."/>
            <person name="Thebault P."/>
            <person name="Theil S."/>
            <person name="Thiaucourt F."/>
            <person name="Sirand-Pugnet P."/>
        </authorList>
    </citation>
    <scope>NUCLEOTIDE SEQUENCE [LARGE SCALE GENOMIC DNA]</scope>
    <source>
        <strain evidence="1 2">14918</strain>
    </source>
</reference>
<proteinExistence type="predicted"/>
<sequence length="81" mass="9520">MFIGRLISSFCLWLFVFVAFDLELSQLIAVAVNPNKGPNARKTNFDFFDLCIFFTPFVKNNKILYTRNFIPNSFLQKFLEK</sequence>
<keyword evidence="2" id="KW-1185">Reference proteome</keyword>
<protein>
    <submittedName>
        <fullName evidence="1">Uncharacterized protein</fullName>
    </submittedName>
</protein>
<dbReference type="Proteomes" id="UP000013137">
    <property type="component" value="Unassembled WGS sequence"/>
</dbReference>
<evidence type="ECO:0000313" key="2">
    <source>
        <dbReference type="Proteomes" id="UP000013137"/>
    </source>
</evidence>
<organism evidence="1 2">
    <name type="scientific">Metamycoplasma alkalescens 14918</name>
    <dbReference type="NCBI Taxonomy" id="1188234"/>
    <lineage>
        <taxon>Bacteria</taxon>
        <taxon>Bacillati</taxon>
        <taxon>Mycoplasmatota</taxon>
        <taxon>Mycoplasmoidales</taxon>
        <taxon>Metamycoplasmataceae</taxon>
        <taxon>Metamycoplasma</taxon>
    </lineage>
</organism>